<evidence type="ECO:0000313" key="3">
    <source>
        <dbReference type="Proteomes" id="UP000583556"/>
    </source>
</evidence>
<keyword evidence="1" id="KW-0812">Transmembrane</keyword>
<comment type="caution">
    <text evidence="2">The sequence shown here is derived from an EMBL/GenBank/DDBJ whole genome shotgun (WGS) entry which is preliminary data.</text>
</comment>
<evidence type="ECO:0000313" key="2">
    <source>
        <dbReference type="EMBL" id="NML92664.1"/>
    </source>
</evidence>
<gene>
    <name evidence="2" type="ORF">HHL27_03125</name>
</gene>
<evidence type="ECO:0000256" key="1">
    <source>
        <dbReference type="SAM" id="Phobius"/>
    </source>
</evidence>
<name>A0A7Y0G9C3_9SPHN</name>
<sequence>MAIIDPQLDPHGADSVPLWKRLGWMVAIWLGSVLALGVVAAVLRMWLKG</sequence>
<dbReference type="InterPro" id="IPR018895">
    <property type="entry name" value="DUF2474"/>
</dbReference>
<proteinExistence type="predicted"/>
<keyword evidence="1" id="KW-0472">Membrane</keyword>
<feature type="transmembrane region" description="Helical" evidence="1">
    <location>
        <begin position="24"/>
        <end position="47"/>
    </location>
</feature>
<dbReference type="EMBL" id="JABBGM010000001">
    <property type="protein sequence ID" value="NML92664.1"/>
    <property type="molecule type" value="Genomic_DNA"/>
</dbReference>
<reference evidence="2 3" key="1">
    <citation type="submission" date="2020-04" db="EMBL/GenBank/DDBJ databases">
        <title>Novosphingobium sp. TW-4 isolated from soil.</title>
        <authorList>
            <person name="Dahal R.H."/>
            <person name="Chaudhary D.K."/>
        </authorList>
    </citation>
    <scope>NUCLEOTIDE SEQUENCE [LARGE SCALE GENOMIC DNA]</scope>
    <source>
        <strain evidence="2 3">TW-4</strain>
    </source>
</reference>
<organism evidence="2 3">
    <name type="scientific">Novosphingobium olei</name>
    <dbReference type="NCBI Taxonomy" id="2728851"/>
    <lineage>
        <taxon>Bacteria</taxon>
        <taxon>Pseudomonadati</taxon>
        <taxon>Pseudomonadota</taxon>
        <taxon>Alphaproteobacteria</taxon>
        <taxon>Sphingomonadales</taxon>
        <taxon>Sphingomonadaceae</taxon>
        <taxon>Novosphingobium</taxon>
    </lineage>
</organism>
<dbReference type="AlphaFoldDB" id="A0A7Y0G9C3"/>
<dbReference type="RefSeq" id="WP_169491882.1">
    <property type="nucleotide sequence ID" value="NZ_JABBGM010000001.1"/>
</dbReference>
<dbReference type="Proteomes" id="UP000583556">
    <property type="component" value="Unassembled WGS sequence"/>
</dbReference>
<accession>A0A7Y0G9C3</accession>
<keyword evidence="3" id="KW-1185">Reference proteome</keyword>
<protein>
    <submittedName>
        <fullName evidence="2">DUF2474 domain-containing protein</fullName>
    </submittedName>
</protein>
<keyword evidence="1" id="KW-1133">Transmembrane helix</keyword>
<dbReference type="Pfam" id="PF10617">
    <property type="entry name" value="DUF2474"/>
    <property type="match status" value="1"/>
</dbReference>